<reference evidence="3" key="1">
    <citation type="submission" date="2017-05" db="EMBL/GenBank/DDBJ databases">
        <authorList>
            <person name="Lin X."/>
        </authorList>
    </citation>
    <scope>NUCLEOTIDE SEQUENCE [LARGE SCALE GENOMIC DNA]</scope>
    <source>
        <strain evidence="3">JLT2012</strain>
    </source>
</reference>
<dbReference type="Gene3D" id="3.90.1200.10">
    <property type="match status" value="1"/>
</dbReference>
<protein>
    <recommendedName>
        <fullName evidence="1">CHK kinase-like domain-containing protein</fullName>
    </recommendedName>
</protein>
<dbReference type="SMART" id="SM00587">
    <property type="entry name" value="CHK"/>
    <property type="match status" value="1"/>
</dbReference>
<dbReference type="SUPFAM" id="SSF56112">
    <property type="entry name" value="Protein kinase-like (PK-like)"/>
    <property type="match status" value="1"/>
</dbReference>
<gene>
    <name evidence="2" type="ORF">B5C34_02810</name>
</gene>
<dbReference type="PANTHER" id="PTHR23020:SF41">
    <property type="entry name" value="AMINOGLYCOSIDE PHOSPHOTRANSFERASE DOMAIN-CONTAINING PROTEIN"/>
    <property type="match status" value="1"/>
</dbReference>
<dbReference type="EMBL" id="NFZT01000001">
    <property type="protein sequence ID" value="OWV32490.1"/>
    <property type="molecule type" value="Genomic_DNA"/>
</dbReference>
<organism evidence="2 3">
    <name type="scientific">Pacificimonas flava</name>
    <dbReference type="NCBI Taxonomy" id="1234595"/>
    <lineage>
        <taxon>Bacteria</taxon>
        <taxon>Pseudomonadati</taxon>
        <taxon>Pseudomonadota</taxon>
        <taxon>Alphaproteobacteria</taxon>
        <taxon>Sphingomonadales</taxon>
        <taxon>Sphingosinicellaceae</taxon>
        <taxon>Pacificimonas</taxon>
    </lineage>
</organism>
<sequence>MVIPDIREWKQIDEAWLTAALKADGLDADVAGFVAQRVGTGQIGDCVRFELDYASAPEGAPRTLVGKFPSEGEESRSTGVALGNYHREVKFYQILRDRARISTPYSYFAEVDENTHDFVLLMSDASPAEQGDQLAGVSIAEAMTVMGEAAKLHAAFWNDATLDQYPWVSGTSNAPELLAPEMFVQLWEGFKQRYSDRLTERAQRVGDSYTADMEAHEPMRAGNRSLIHTDFRPDNMLFATPAGGDPLTVVDWQSFAYGPPASDIGYFIAGALTPDERKQHEDSLIGAYLAELERQGAGPYRREELTRHYIAGAYQLFTTAYVAAMLVTQTARGDDMFFRMLNGAVDLIFDHGADSVD</sequence>
<feature type="domain" description="CHK kinase-like" evidence="1">
    <location>
        <begin position="120"/>
        <end position="298"/>
    </location>
</feature>
<dbReference type="InterPro" id="IPR015897">
    <property type="entry name" value="CHK_kinase-like"/>
</dbReference>
<evidence type="ECO:0000259" key="1">
    <source>
        <dbReference type="SMART" id="SM00587"/>
    </source>
</evidence>
<dbReference type="InterPro" id="IPR011009">
    <property type="entry name" value="Kinase-like_dom_sf"/>
</dbReference>
<dbReference type="PANTHER" id="PTHR23020">
    <property type="entry name" value="UNCHARACTERIZED NUCLEAR HORMONE RECEPTOR-RELATED"/>
    <property type="match status" value="1"/>
</dbReference>
<proteinExistence type="predicted"/>
<dbReference type="Pfam" id="PF02958">
    <property type="entry name" value="EcKL"/>
    <property type="match status" value="1"/>
</dbReference>
<dbReference type="Proteomes" id="UP000198462">
    <property type="component" value="Unassembled WGS sequence"/>
</dbReference>
<name>A0A219B2C3_9SPHN</name>
<dbReference type="OrthoDB" id="3806873at2"/>
<accession>A0A219B2C3</accession>
<evidence type="ECO:0000313" key="2">
    <source>
        <dbReference type="EMBL" id="OWV32490.1"/>
    </source>
</evidence>
<dbReference type="InterPro" id="IPR004119">
    <property type="entry name" value="EcKL"/>
</dbReference>
<evidence type="ECO:0000313" key="3">
    <source>
        <dbReference type="Proteomes" id="UP000198462"/>
    </source>
</evidence>
<dbReference type="InterPro" id="IPR052961">
    <property type="entry name" value="Oxido-Kinase-like_Enzymes"/>
</dbReference>
<comment type="caution">
    <text evidence="2">The sequence shown here is derived from an EMBL/GenBank/DDBJ whole genome shotgun (WGS) entry which is preliminary data.</text>
</comment>
<keyword evidence="3" id="KW-1185">Reference proteome</keyword>
<dbReference type="AlphaFoldDB" id="A0A219B2C3"/>